<keyword evidence="4" id="KW-1185">Reference proteome</keyword>
<feature type="signal peptide" evidence="1">
    <location>
        <begin position="1"/>
        <end position="21"/>
    </location>
</feature>
<name>A0A0G4K5Y7_9SPIR</name>
<dbReference type="InterPro" id="IPR021533">
    <property type="entry name" value="PepSY-like"/>
</dbReference>
<dbReference type="AlphaFoldDB" id="A0A0G4K5Y7"/>
<evidence type="ECO:0000313" key="4">
    <source>
        <dbReference type="Proteomes" id="UP000043763"/>
    </source>
</evidence>
<dbReference type="EMBL" id="CVLB01000001">
    <property type="protein sequence ID" value="CRF32447.1"/>
    <property type="molecule type" value="Genomic_DNA"/>
</dbReference>
<dbReference type="RefSeq" id="WP_048593899.1">
    <property type="nucleotide sequence ID" value="NZ_CVLB01000001.1"/>
</dbReference>
<protein>
    <recommendedName>
        <fullName evidence="2">Putative beta-lactamase-inhibitor-like PepSY-like domain-containing protein</fullName>
    </recommendedName>
</protein>
<evidence type="ECO:0000256" key="1">
    <source>
        <dbReference type="SAM" id="SignalP"/>
    </source>
</evidence>
<dbReference type="Pfam" id="PF11396">
    <property type="entry name" value="PepSY_like"/>
    <property type="match status" value="1"/>
</dbReference>
<keyword evidence="1" id="KW-0732">Signal</keyword>
<evidence type="ECO:0000259" key="2">
    <source>
        <dbReference type="Pfam" id="PF11396"/>
    </source>
</evidence>
<dbReference type="SUPFAM" id="SSF160574">
    <property type="entry name" value="BT0923-like"/>
    <property type="match status" value="1"/>
</dbReference>
<proteinExistence type="predicted"/>
<reference evidence="4" key="1">
    <citation type="submission" date="2015-04" db="EMBL/GenBank/DDBJ databases">
        <authorList>
            <person name="Mushtaq Mamoona"/>
        </authorList>
    </citation>
    <scope>NUCLEOTIDE SEQUENCE [LARGE SCALE GENOMIC DNA]</scope>
    <source>
        <strain evidence="4">AN4859/03</strain>
    </source>
</reference>
<dbReference type="Gene3D" id="3.40.1420.30">
    <property type="match status" value="1"/>
</dbReference>
<dbReference type="OrthoDB" id="307580at2"/>
<feature type="chain" id="PRO_5005194589" description="Putative beta-lactamase-inhibitor-like PepSY-like domain-containing protein" evidence="1">
    <location>
        <begin position="22"/>
        <end position="142"/>
    </location>
</feature>
<accession>A0A0G4K5Y7</accession>
<feature type="domain" description="Putative beta-lactamase-inhibitor-like PepSY-like" evidence="2">
    <location>
        <begin position="56"/>
        <end position="135"/>
    </location>
</feature>
<organism evidence="3 4">
    <name type="scientific">Brachyspira suanatina</name>
    <dbReference type="NCBI Taxonomy" id="381802"/>
    <lineage>
        <taxon>Bacteria</taxon>
        <taxon>Pseudomonadati</taxon>
        <taxon>Spirochaetota</taxon>
        <taxon>Spirochaetia</taxon>
        <taxon>Brachyspirales</taxon>
        <taxon>Brachyspiraceae</taxon>
        <taxon>Brachyspira</taxon>
    </lineage>
</organism>
<dbReference type="Proteomes" id="UP000043763">
    <property type="component" value="Unassembled WGS sequence"/>
</dbReference>
<sequence>MKKLSIFLASLLILSASSLFADMVVPPSALPQQATAFINRVFPGVQIWKVERDGRKFDVNLSNGVSIDFLANGDWQNIDSEYAPIPDAAFPSAVLQAVKKAYPQAAIIDAEKEWGNYKLKLNNMMEVMVSGNGQIMGQQFDD</sequence>
<evidence type="ECO:0000313" key="3">
    <source>
        <dbReference type="EMBL" id="CRF32447.1"/>
    </source>
</evidence>
<gene>
    <name evidence="3" type="ORF">BRSU_0804</name>
</gene>